<feature type="binding site" evidence="4">
    <location>
        <begin position="93"/>
        <end position="97"/>
    </location>
    <ligand>
        <name>substrate</name>
    </ligand>
</feature>
<comment type="subunit">
    <text evidence="4">Homodimer. Within each dimer, one monomer is responsible for RNA recognition and catalysis, while the other monomer binds to the replacement base PreQ1.</text>
</comment>
<dbReference type="InterPro" id="IPR050076">
    <property type="entry name" value="ArchSynthase1/Queuine_TRR"/>
</dbReference>
<reference evidence="6 7" key="1">
    <citation type="journal article" date="2016" name="Nat. Commun.">
        <title>Thousands of microbial genomes shed light on interconnected biogeochemical processes in an aquifer system.</title>
        <authorList>
            <person name="Anantharaman K."/>
            <person name="Brown C.T."/>
            <person name="Hug L.A."/>
            <person name="Sharon I."/>
            <person name="Castelle C.J."/>
            <person name="Probst A.J."/>
            <person name="Thomas B.C."/>
            <person name="Singh A."/>
            <person name="Wilkins M.J."/>
            <person name="Karaoz U."/>
            <person name="Brodie E.L."/>
            <person name="Williams K.H."/>
            <person name="Hubbard S.S."/>
            <person name="Banfield J.F."/>
        </authorList>
    </citation>
    <scope>NUCLEOTIDE SEQUENCE [LARGE SCALE GENOMIC DNA]</scope>
</reference>
<dbReference type="InterPro" id="IPR002616">
    <property type="entry name" value="tRNA_ribo_trans-like"/>
</dbReference>
<dbReference type="GO" id="GO:0008616">
    <property type="term" value="P:tRNA queuosine(34) biosynthetic process"/>
    <property type="evidence" value="ECO:0007669"/>
    <property type="project" value="UniProtKB-UniRule"/>
</dbReference>
<dbReference type="GO" id="GO:0005829">
    <property type="term" value="C:cytosol"/>
    <property type="evidence" value="ECO:0007669"/>
    <property type="project" value="TreeGrafter"/>
</dbReference>
<dbReference type="STRING" id="1817822.A2826_00250"/>
<feature type="region of interest" description="RNA binding; important for wobble base 34 recognition" evidence="4">
    <location>
        <begin position="293"/>
        <end position="297"/>
    </location>
</feature>
<feature type="binding site" evidence="4">
    <location>
        <position position="363"/>
    </location>
    <ligand>
        <name>Zn(2+)</name>
        <dbReference type="ChEBI" id="CHEBI:29105"/>
    </ligand>
</feature>
<dbReference type="GO" id="GO:0046872">
    <property type="term" value="F:metal ion binding"/>
    <property type="evidence" value="ECO:0007669"/>
    <property type="project" value="UniProtKB-KW"/>
</dbReference>
<dbReference type="EC" id="2.4.2.29" evidence="4"/>
<keyword evidence="4" id="KW-0671">Queuosine biosynthesis</keyword>
<accession>A0A1F5NTL0</accession>
<feature type="binding site" evidence="4">
    <location>
        <position position="337"/>
    </location>
    <ligand>
        <name>Zn(2+)</name>
        <dbReference type="ChEBI" id="CHEBI:29105"/>
    </ligand>
</feature>
<protein>
    <recommendedName>
        <fullName evidence="4">Queuine tRNA-ribosyltransferase</fullName>
        <ecNumber evidence="4">2.4.2.29</ecNumber>
    </recommendedName>
    <alternativeName>
        <fullName evidence="4">Guanine insertion enzyme</fullName>
    </alternativeName>
    <alternativeName>
        <fullName evidence="4">tRNA-guanine transglycosylase</fullName>
    </alternativeName>
</protein>
<dbReference type="EMBL" id="MFEI01000015">
    <property type="protein sequence ID" value="OGE80943.1"/>
    <property type="molecule type" value="Genomic_DNA"/>
</dbReference>
<comment type="function">
    <text evidence="4">Catalyzes the base-exchange of a guanine (G) residue with the queuine precursor 7-aminomethyl-7-deazaguanine (PreQ1) at position 34 (anticodon wobble position) in tRNAs with GU(N) anticodons (tRNA-Asp, -Asn, -His and -Tyr). Catalysis occurs through a double-displacement mechanism. The nucleophile active site attacks the C1' of nucleotide 34 to detach the guanine base from the RNA, forming a covalent enzyme-RNA intermediate. The proton acceptor active site deprotonates the incoming PreQ1, allowing a nucleophilic attack on the C1' of the ribose to form the product. After dissociation, two additional enzymatic reactions on the tRNA convert PreQ1 to queuine (Q), resulting in the hypermodified nucleoside queuosine (7-(((4,5-cis-dihydroxy-2-cyclopenten-1-yl)amino)methyl)-7-deazaguanosine).</text>
</comment>
<dbReference type="NCBIfam" id="TIGR00430">
    <property type="entry name" value="Q_tRNA_tgt"/>
    <property type="match status" value="1"/>
</dbReference>
<evidence type="ECO:0000313" key="7">
    <source>
        <dbReference type="Proteomes" id="UP000177912"/>
    </source>
</evidence>
<feature type="binding site" evidence="4">
    <location>
        <position position="334"/>
    </location>
    <ligand>
        <name>Zn(2+)</name>
        <dbReference type="ChEBI" id="CHEBI:29105"/>
    </ligand>
</feature>
<comment type="cofactor">
    <cofactor evidence="4">
        <name>Zn(2+)</name>
        <dbReference type="ChEBI" id="CHEBI:29105"/>
    </cofactor>
    <text evidence="4">Binds 1 zinc ion per subunit.</text>
</comment>
<feature type="region of interest" description="RNA binding" evidence="4">
    <location>
        <begin position="269"/>
        <end position="275"/>
    </location>
</feature>
<evidence type="ECO:0000256" key="3">
    <source>
        <dbReference type="ARBA" id="ARBA00022694"/>
    </source>
</evidence>
<dbReference type="PANTHER" id="PTHR46499:SF1">
    <property type="entry name" value="QUEUINE TRNA-RIBOSYLTRANSFERASE"/>
    <property type="match status" value="1"/>
</dbReference>
<feature type="binding site" evidence="4">
    <location>
        <position position="332"/>
    </location>
    <ligand>
        <name>Zn(2+)</name>
        <dbReference type="ChEBI" id="CHEBI:29105"/>
    </ligand>
</feature>
<comment type="caution">
    <text evidence="6">The sequence shown here is derived from an EMBL/GenBank/DDBJ whole genome shotgun (WGS) entry which is preliminary data.</text>
</comment>
<dbReference type="NCBIfam" id="TIGR00449">
    <property type="entry name" value="tgt_general"/>
    <property type="match status" value="1"/>
</dbReference>
<feature type="binding site" evidence="4">
    <location>
        <position position="211"/>
    </location>
    <ligand>
        <name>substrate</name>
    </ligand>
</feature>
<dbReference type="PANTHER" id="PTHR46499">
    <property type="entry name" value="QUEUINE TRNA-RIBOSYLTRANSFERASE"/>
    <property type="match status" value="1"/>
</dbReference>
<proteinExistence type="inferred from homology"/>
<dbReference type="Pfam" id="PF01702">
    <property type="entry name" value="TGT"/>
    <property type="match status" value="1"/>
</dbReference>
<dbReference type="InterPro" id="IPR004803">
    <property type="entry name" value="TGT"/>
</dbReference>
<dbReference type="UniPathway" id="UPA00392"/>
<sequence length="396" mass="44377">MYNFFQIKKKDPKSRARLGVLRTAHGEVQTPAFTPIGTKATVKVVTSEELKFWGAGMILANTYHLWLKPGDTLIHNAGGLHKFMGWDGPIMTDSGGFQVFSLGKPDRKFAGHSEGRKPFSVEVSEQGVSFQAGDDGSKQVLTPEKSIQIQSNLGSDIALILDDVPGYPATRKHIVKSINITYGWAQRARKHHEKITAESVNPGQKLYGIIQGGFYEDLRKKSLEQMKSIGFDGYAIGGVSVGEPAEKMYQVLDFTIPHLEEDKPRHLLGVGTPEQLVAGIAKGCDTFDCVIPTRNARHGQLFVSAKLGRGYKVMNISRKKYEKDFTPVDNTCDCYLCTHHTRAYLRHLFAANELLGIRLATMHNLKFYLNLMAKIHRALKYESFGEMVKNYKERKR</sequence>
<dbReference type="AlphaFoldDB" id="A0A1F5NTL0"/>
<dbReference type="SUPFAM" id="SSF51713">
    <property type="entry name" value="tRNA-guanine transglycosylase"/>
    <property type="match status" value="1"/>
</dbReference>
<feature type="active site" description="Nucleophile" evidence="4">
    <location>
        <position position="288"/>
    </location>
</feature>
<gene>
    <name evidence="4" type="primary">tgt</name>
    <name evidence="6" type="ORF">A2826_00250</name>
</gene>
<evidence type="ECO:0000259" key="5">
    <source>
        <dbReference type="Pfam" id="PF01702"/>
    </source>
</evidence>
<comment type="similarity">
    <text evidence="4">Belongs to the queuine tRNA-ribosyltransferase family.</text>
</comment>
<feature type="domain" description="tRNA-guanine(15) transglycosylase-like" evidence="5">
    <location>
        <begin position="15"/>
        <end position="393"/>
    </location>
</feature>
<dbReference type="GO" id="GO:0008479">
    <property type="term" value="F:tRNA-guanosine(34) queuine transglycosylase activity"/>
    <property type="evidence" value="ECO:0007669"/>
    <property type="project" value="UniProtKB-UniRule"/>
</dbReference>
<dbReference type="InterPro" id="IPR036511">
    <property type="entry name" value="TGT-like_sf"/>
</dbReference>
<feature type="binding site" evidence="4">
    <location>
        <position position="238"/>
    </location>
    <ligand>
        <name>substrate</name>
    </ligand>
</feature>
<comment type="pathway">
    <text evidence="4">tRNA modification; tRNA-queuosine biosynthesis.</text>
</comment>
<organism evidence="6 7">
    <name type="scientific">Candidatus Doudnabacteria bacterium RIFCSPHIGHO2_01_FULL_43_23</name>
    <dbReference type="NCBI Taxonomy" id="1817822"/>
    <lineage>
        <taxon>Bacteria</taxon>
        <taxon>Candidatus Doudnaibacteriota</taxon>
    </lineage>
</organism>
<keyword evidence="4" id="KW-0862">Zinc</keyword>
<keyword evidence="4" id="KW-0479">Metal-binding</keyword>
<name>A0A1F5NTL0_9BACT</name>
<feature type="active site" description="Proton acceptor" evidence="4">
    <location>
        <position position="93"/>
    </location>
</feature>
<evidence type="ECO:0000256" key="1">
    <source>
        <dbReference type="ARBA" id="ARBA00022676"/>
    </source>
</evidence>
<evidence type="ECO:0000313" key="6">
    <source>
        <dbReference type="EMBL" id="OGE80943.1"/>
    </source>
</evidence>
<keyword evidence="1 4" id="KW-0328">Glycosyltransferase</keyword>
<dbReference type="Gene3D" id="3.20.20.105">
    <property type="entry name" value="Queuine tRNA-ribosyltransferase-like"/>
    <property type="match status" value="1"/>
</dbReference>
<evidence type="ECO:0000256" key="4">
    <source>
        <dbReference type="HAMAP-Rule" id="MF_00168"/>
    </source>
</evidence>
<keyword evidence="2 4" id="KW-0808">Transferase</keyword>
<evidence type="ECO:0000256" key="2">
    <source>
        <dbReference type="ARBA" id="ARBA00022679"/>
    </source>
</evidence>
<feature type="binding site" evidence="4">
    <location>
        <position position="162"/>
    </location>
    <ligand>
        <name>substrate</name>
    </ligand>
</feature>
<dbReference type="HAMAP" id="MF_00168">
    <property type="entry name" value="Q_tRNA_Tgt"/>
    <property type="match status" value="1"/>
</dbReference>
<dbReference type="Proteomes" id="UP000177912">
    <property type="component" value="Unassembled WGS sequence"/>
</dbReference>
<keyword evidence="3 4" id="KW-0819">tRNA processing</keyword>
<comment type="catalytic activity">
    <reaction evidence="4">
        <text>7-aminomethyl-7-carbaguanine + guanosine(34) in tRNA = 7-aminomethyl-7-carbaguanosine(34) in tRNA + guanine</text>
        <dbReference type="Rhea" id="RHEA:24104"/>
        <dbReference type="Rhea" id="RHEA-COMP:10341"/>
        <dbReference type="Rhea" id="RHEA-COMP:10342"/>
        <dbReference type="ChEBI" id="CHEBI:16235"/>
        <dbReference type="ChEBI" id="CHEBI:58703"/>
        <dbReference type="ChEBI" id="CHEBI:74269"/>
        <dbReference type="ChEBI" id="CHEBI:82833"/>
        <dbReference type="EC" id="2.4.2.29"/>
    </reaction>
</comment>